<dbReference type="InterPro" id="IPR043519">
    <property type="entry name" value="NT_sf"/>
</dbReference>
<dbReference type="InterPro" id="IPR041633">
    <property type="entry name" value="Polbeta"/>
</dbReference>
<evidence type="ECO:0000259" key="1">
    <source>
        <dbReference type="Pfam" id="PF18765"/>
    </source>
</evidence>
<dbReference type="eggNOG" id="COG1708">
    <property type="taxonomic scope" value="Bacteria"/>
</dbReference>
<dbReference type="OrthoDB" id="14556at2"/>
<evidence type="ECO:0000313" key="4">
    <source>
        <dbReference type="Proteomes" id="UP000023772"/>
    </source>
</evidence>
<dbReference type="SUPFAM" id="SSF81301">
    <property type="entry name" value="Nucleotidyltransferase"/>
    <property type="match status" value="1"/>
</dbReference>
<dbReference type="KEGG" id="dori:FH5T_21585"/>
<accession>X5DEL9</accession>
<dbReference type="Gene3D" id="3.30.460.10">
    <property type="entry name" value="Beta Polymerase, domain 2"/>
    <property type="match status" value="1"/>
</dbReference>
<evidence type="ECO:0000313" key="5">
    <source>
        <dbReference type="Proteomes" id="UP000181981"/>
    </source>
</evidence>
<evidence type="ECO:0000313" key="3">
    <source>
        <dbReference type="EMBL" id="SEU16463.1"/>
    </source>
</evidence>
<dbReference type="Pfam" id="PF18765">
    <property type="entry name" value="Polbeta"/>
    <property type="match status" value="1"/>
</dbReference>
<dbReference type="Proteomes" id="UP000023772">
    <property type="component" value="Chromosome"/>
</dbReference>
<dbReference type="AlphaFoldDB" id="X5DEL9"/>
<name>X5DEL9_9BACT</name>
<protein>
    <submittedName>
        <fullName evidence="2">DNA polymerase III subunit beta</fullName>
    </submittedName>
    <submittedName>
        <fullName evidence="3">Nucleotidyltransferase domain-containing protein</fullName>
    </submittedName>
</protein>
<dbReference type="EMBL" id="CP007451">
    <property type="protein sequence ID" value="AHW61333.1"/>
    <property type="molecule type" value="Genomic_DNA"/>
</dbReference>
<evidence type="ECO:0000313" key="2">
    <source>
        <dbReference type="EMBL" id="AHW61333.1"/>
    </source>
</evidence>
<dbReference type="EMBL" id="FOHT01000068">
    <property type="protein sequence ID" value="SEU16463.1"/>
    <property type="molecule type" value="Genomic_DNA"/>
</dbReference>
<reference evidence="3 5" key="2">
    <citation type="submission" date="2016-10" db="EMBL/GenBank/DDBJ databases">
        <authorList>
            <person name="de Groot N.N."/>
        </authorList>
    </citation>
    <scope>NUCLEOTIDE SEQUENCE [LARGE SCALE GENOMIC DNA]</scope>
    <source>
        <strain evidence="3 5">DSM 25947</strain>
    </source>
</reference>
<proteinExistence type="predicted"/>
<reference evidence="2 4" key="1">
    <citation type="submission" date="2014-03" db="EMBL/GenBank/DDBJ databases">
        <title>Complete genome sequence of a deeply braunched marine Bacteroidia bacterium Draconibacterium orientale type strain FH5T.</title>
        <authorList>
            <person name="Li X."/>
            <person name="Wang X."/>
            <person name="Xie Z."/>
            <person name="Du Z."/>
            <person name="Chen G."/>
        </authorList>
    </citation>
    <scope>NUCLEOTIDE SEQUENCE [LARGE SCALE GENOMIC DNA]</scope>
    <source>
        <strain evidence="2 4">FH5</strain>
    </source>
</reference>
<keyword evidence="3" id="KW-0808">Transferase</keyword>
<feature type="domain" description="Polymerase beta nucleotidyltransferase" evidence="1">
    <location>
        <begin position="23"/>
        <end position="95"/>
    </location>
</feature>
<dbReference type="HOGENOM" id="CLU_164558_0_0_10"/>
<dbReference type="CDD" id="cd05403">
    <property type="entry name" value="NT_KNTase_like"/>
    <property type="match status" value="1"/>
</dbReference>
<organism evidence="3 5">
    <name type="scientific">Draconibacterium orientale</name>
    <dbReference type="NCBI Taxonomy" id="1168034"/>
    <lineage>
        <taxon>Bacteria</taxon>
        <taxon>Pseudomonadati</taxon>
        <taxon>Bacteroidota</taxon>
        <taxon>Bacteroidia</taxon>
        <taxon>Marinilabiliales</taxon>
        <taxon>Prolixibacteraceae</taxon>
        <taxon>Draconibacterium</taxon>
    </lineage>
</organism>
<keyword evidence="4" id="KW-1185">Reference proteome</keyword>
<dbReference type="GO" id="GO:0016740">
    <property type="term" value="F:transferase activity"/>
    <property type="evidence" value="ECO:0007669"/>
    <property type="project" value="UniProtKB-KW"/>
</dbReference>
<dbReference type="RefSeq" id="WP_051568101.1">
    <property type="nucleotide sequence ID" value="NZ_FOHT01000068.1"/>
</dbReference>
<gene>
    <name evidence="2" type="ORF">FH5T_21585</name>
    <name evidence="3" type="ORF">SAMN05444285_1689</name>
</gene>
<dbReference type="STRING" id="1168034.FH5T_21585"/>
<sequence>MRLKPEIRKFIKEQAAKLFPGSEVYLFGSRVNNQLKGGDIDILLLSEKKIDAKKIRNFRVSFYKTFGWQKLDLVNFTKTEDSTFKQLIVNDAKLI</sequence>
<dbReference type="Proteomes" id="UP000181981">
    <property type="component" value="Unassembled WGS sequence"/>
</dbReference>